<reference evidence="4 5" key="1">
    <citation type="submission" date="2023-03" db="EMBL/GenBank/DDBJ databases">
        <title>Thalassotalea loyana LMG 22536T draft genome sequence.</title>
        <authorList>
            <person name="Sawabe T."/>
        </authorList>
    </citation>
    <scope>NUCLEOTIDE SEQUENCE [LARGE SCALE GENOMIC DNA]</scope>
    <source>
        <strain evidence="4 5">LMG 22536</strain>
    </source>
</reference>
<dbReference type="SMART" id="SM00052">
    <property type="entry name" value="EAL"/>
    <property type="match status" value="1"/>
</dbReference>
<proteinExistence type="predicted"/>
<dbReference type="SUPFAM" id="SSF141868">
    <property type="entry name" value="EAL domain-like"/>
    <property type="match status" value="1"/>
</dbReference>
<gene>
    <name evidence="4" type="ORF">tloyanaT_17830</name>
</gene>
<dbReference type="Pfam" id="PF00990">
    <property type="entry name" value="GGDEF"/>
    <property type="match status" value="1"/>
</dbReference>
<dbReference type="Gene3D" id="3.20.20.450">
    <property type="entry name" value="EAL domain"/>
    <property type="match status" value="1"/>
</dbReference>
<feature type="domain" description="EAL" evidence="2">
    <location>
        <begin position="695"/>
        <end position="951"/>
    </location>
</feature>
<dbReference type="SUPFAM" id="SSF55785">
    <property type="entry name" value="PYP-like sensor domain (PAS domain)"/>
    <property type="match status" value="2"/>
</dbReference>
<dbReference type="InterPro" id="IPR035919">
    <property type="entry name" value="EAL_sf"/>
</dbReference>
<feature type="domain" description="PAS" evidence="1">
    <location>
        <begin position="395"/>
        <end position="440"/>
    </location>
</feature>
<dbReference type="InterPro" id="IPR043128">
    <property type="entry name" value="Rev_trsase/Diguanyl_cyclase"/>
</dbReference>
<dbReference type="SMART" id="SM00091">
    <property type="entry name" value="PAS"/>
    <property type="match status" value="2"/>
</dbReference>
<dbReference type="CDD" id="cd01948">
    <property type="entry name" value="EAL"/>
    <property type="match status" value="1"/>
</dbReference>
<evidence type="ECO:0008006" key="6">
    <source>
        <dbReference type="Google" id="ProtNLM"/>
    </source>
</evidence>
<dbReference type="PROSITE" id="PS50883">
    <property type="entry name" value="EAL"/>
    <property type="match status" value="1"/>
</dbReference>
<dbReference type="NCBIfam" id="TIGR00254">
    <property type="entry name" value="GGDEF"/>
    <property type="match status" value="1"/>
</dbReference>
<dbReference type="InterPro" id="IPR029787">
    <property type="entry name" value="Nucleotide_cyclase"/>
</dbReference>
<keyword evidence="5" id="KW-1185">Reference proteome</keyword>
<dbReference type="Pfam" id="PF00563">
    <property type="entry name" value="EAL"/>
    <property type="match status" value="1"/>
</dbReference>
<evidence type="ECO:0000259" key="2">
    <source>
        <dbReference type="PROSITE" id="PS50883"/>
    </source>
</evidence>
<evidence type="ECO:0000313" key="4">
    <source>
        <dbReference type="EMBL" id="GLX85531.1"/>
    </source>
</evidence>
<dbReference type="InterPro" id="IPR001633">
    <property type="entry name" value="EAL_dom"/>
</dbReference>
<accession>A0ABQ6HF68</accession>
<dbReference type="SUPFAM" id="SSF55073">
    <property type="entry name" value="Nucleotide cyclase"/>
    <property type="match status" value="1"/>
</dbReference>
<dbReference type="InterPro" id="IPR035965">
    <property type="entry name" value="PAS-like_dom_sf"/>
</dbReference>
<dbReference type="CDD" id="cd01949">
    <property type="entry name" value="GGDEF"/>
    <property type="match status" value="1"/>
</dbReference>
<protein>
    <recommendedName>
        <fullName evidence="6">EAL domain-containing protein</fullName>
    </recommendedName>
</protein>
<dbReference type="PROSITE" id="PS50887">
    <property type="entry name" value="GGDEF"/>
    <property type="match status" value="1"/>
</dbReference>
<dbReference type="Gene3D" id="3.30.70.270">
    <property type="match status" value="1"/>
</dbReference>
<evidence type="ECO:0000259" key="1">
    <source>
        <dbReference type="PROSITE" id="PS50112"/>
    </source>
</evidence>
<sequence length="958" mass="107340">MARYMSFALKHKLLFMTIAIAISLSLVLGFFVVNQISLQQELEAEKSEVVAKQISSRLTFFAQSSELALDEIVRNWPENHPNLEQWFTKLSLSILTILPELERIWFVDHQFQLQWHVPALATQTVNTIDLDFSELPEANASLSQPFLLSDGTQAIAIVMPVKQHTGIYGWVLGVVNIEASLSKLVSENLSSAYAFTLLDENTTLFEHGSIGKSKVNYDSHVNFVDRQLGIKLALKNQDELHSNYFIIAACLVIFFTLLCRLTLSNWLKASYSQKQFKAASDASLDGLLIFTKVGERYKLNEVNTVAKNMLHLTIDDKLDFNGLIQLLGADEHQLAENALSRLREGLSFERSIKVNTKNPELTYIKLQIVDTHNGIAATVRDVSVRKQAERDLKDREAKYRRLVDGLHGHFLYSTDGHGEPDFVSAAITPILGYEPKEFIDTFEQLFPLSNLNSQRQEILKQMRLGNTPEPYLMECTNASGEVRLLEFTESPVMEGGTLVKIEGIAKDVTKEKALAEKVSYQAEHDFLTGLYNRYAFDDKLQYATSQVEIHGSHVTLSYIDLDQFKVVNDTCGHTAGDELLKQLGQLIIAAIDNKHIVARLGGDEFGIIFIDCCVDEAKHHLKALLQQLRDFRFVWEEQVFQISASVGVTVVNSAQSTQELMKQADVACYAAKDAGRNRINVYSAQDSELNYLEAGIGWVSRIQQALDENRFELYVQPIEAIGKTVSTGLHYEVLLRMLDEQGQLISPAQFIPAAERFNLMTDIDKWVVNNVLLQLKRAPKLLKQTQKCAINLSGTSIIDDSFADDIIETLKSLEIPAKKICFEITETAAVTKLSQANAFIDKLREFGCHFALDDFGVGMCSFAYLKNLPVDIIKIDGSFVKNVCQNSENKAIVSAINDIASALGKLTIAKFVGDQATKHLLADIGINYAQGFAIAKPLPLMELERNISTREHYKPHVA</sequence>
<organism evidence="4 5">
    <name type="scientific">Thalassotalea loyana</name>
    <dbReference type="NCBI Taxonomy" id="280483"/>
    <lineage>
        <taxon>Bacteria</taxon>
        <taxon>Pseudomonadati</taxon>
        <taxon>Pseudomonadota</taxon>
        <taxon>Gammaproteobacteria</taxon>
        <taxon>Alteromonadales</taxon>
        <taxon>Colwelliaceae</taxon>
        <taxon>Thalassotalea</taxon>
    </lineage>
</organism>
<name>A0ABQ6HF68_9GAMM</name>
<dbReference type="EMBL" id="BSSV01000003">
    <property type="protein sequence ID" value="GLX85531.1"/>
    <property type="molecule type" value="Genomic_DNA"/>
</dbReference>
<evidence type="ECO:0000313" key="5">
    <source>
        <dbReference type="Proteomes" id="UP001157134"/>
    </source>
</evidence>
<dbReference type="InterPro" id="IPR052155">
    <property type="entry name" value="Biofilm_reg_signaling"/>
</dbReference>
<comment type="caution">
    <text evidence="4">The sequence shown here is derived from an EMBL/GenBank/DDBJ whole genome shotgun (WGS) entry which is preliminary data.</text>
</comment>
<feature type="domain" description="GGDEF" evidence="3">
    <location>
        <begin position="552"/>
        <end position="684"/>
    </location>
</feature>
<dbReference type="Gene3D" id="3.30.450.20">
    <property type="entry name" value="PAS domain"/>
    <property type="match status" value="2"/>
</dbReference>
<dbReference type="PANTHER" id="PTHR44757:SF4">
    <property type="entry name" value="DIGUANYLATE CYCLASE DGCE-RELATED"/>
    <property type="match status" value="1"/>
</dbReference>
<dbReference type="SMART" id="SM00267">
    <property type="entry name" value="GGDEF"/>
    <property type="match status" value="1"/>
</dbReference>
<evidence type="ECO:0000259" key="3">
    <source>
        <dbReference type="PROSITE" id="PS50887"/>
    </source>
</evidence>
<dbReference type="InterPro" id="IPR000160">
    <property type="entry name" value="GGDEF_dom"/>
</dbReference>
<dbReference type="NCBIfam" id="TIGR00229">
    <property type="entry name" value="sensory_box"/>
    <property type="match status" value="1"/>
</dbReference>
<dbReference type="PROSITE" id="PS50112">
    <property type="entry name" value="PAS"/>
    <property type="match status" value="1"/>
</dbReference>
<dbReference type="PANTHER" id="PTHR44757">
    <property type="entry name" value="DIGUANYLATE CYCLASE DGCP"/>
    <property type="match status" value="1"/>
</dbReference>
<dbReference type="Proteomes" id="UP001157134">
    <property type="component" value="Unassembled WGS sequence"/>
</dbReference>
<dbReference type="Pfam" id="PF13426">
    <property type="entry name" value="PAS_9"/>
    <property type="match status" value="1"/>
</dbReference>
<dbReference type="InterPro" id="IPR000014">
    <property type="entry name" value="PAS"/>
</dbReference>